<reference evidence="1 2" key="1">
    <citation type="submission" date="2019-08" db="EMBL/GenBank/DDBJ databases">
        <authorList>
            <person name="Peeters C."/>
        </authorList>
    </citation>
    <scope>NUCLEOTIDE SEQUENCE [LARGE SCALE GENOMIC DNA]</scope>
    <source>
        <strain evidence="1 2">LMG 31013</strain>
    </source>
</reference>
<dbReference type="AlphaFoldDB" id="A0A5E4URM1"/>
<evidence type="ECO:0000313" key="1">
    <source>
        <dbReference type="EMBL" id="VVE01535.1"/>
    </source>
</evidence>
<gene>
    <name evidence="1" type="ORF">PTE31013_02169</name>
</gene>
<keyword evidence="2" id="KW-1185">Reference proteome</keyword>
<dbReference type="RefSeq" id="WP_150612803.1">
    <property type="nucleotide sequence ID" value="NZ_CABPRU010000004.1"/>
</dbReference>
<evidence type="ECO:0000313" key="2">
    <source>
        <dbReference type="Proteomes" id="UP000334380"/>
    </source>
</evidence>
<dbReference type="Proteomes" id="UP000334380">
    <property type="component" value="Unassembled WGS sequence"/>
</dbReference>
<organism evidence="1 2">
    <name type="scientific">Pandoraea terrigena</name>
    <dbReference type="NCBI Taxonomy" id="2508292"/>
    <lineage>
        <taxon>Bacteria</taxon>
        <taxon>Pseudomonadati</taxon>
        <taxon>Pseudomonadota</taxon>
        <taxon>Betaproteobacteria</taxon>
        <taxon>Burkholderiales</taxon>
        <taxon>Burkholderiaceae</taxon>
        <taxon>Pandoraea</taxon>
    </lineage>
</organism>
<accession>A0A5E4URM1</accession>
<proteinExistence type="predicted"/>
<name>A0A5E4URM1_9BURK</name>
<sequence>MHKPTQALERASRELSTASDVLTQARALFAAIEHAVAGGASVDIAALAQVGADLSTAYSERFEAESEWFEGVRHA</sequence>
<dbReference type="EMBL" id="CABPRU010000004">
    <property type="protein sequence ID" value="VVE01535.1"/>
    <property type="molecule type" value="Genomic_DNA"/>
</dbReference>
<protein>
    <submittedName>
        <fullName evidence="1">Uncharacterized protein</fullName>
    </submittedName>
</protein>